<feature type="region of interest" description="Disordered" evidence="2">
    <location>
        <begin position="458"/>
        <end position="517"/>
    </location>
</feature>
<accession>A0A2N4TZ73</accession>
<dbReference type="InterPro" id="IPR036709">
    <property type="entry name" value="Autotransporte_beta_dom_sf"/>
</dbReference>
<dbReference type="InterPro" id="IPR011050">
    <property type="entry name" value="Pectin_lyase_fold/virulence"/>
</dbReference>
<feature type="domain" description="Autotransporter" evidence="3">
    <location>
        <begin position="565"/>
        <end position="851"/>
    </location>
</feature>
<evidence type="ECO:0000313" key="5">
    <source>
        <dbReference type="Proteomes" id="UP000234190"/>
    </source>
</evidence>
<reference evidence="4 5" key="1">
    <citation type="submission" date="2017-10" db="EMBL/GenBank/DDBJ databases">
        <title>Two draft genome sequences of Pusillimonas sp. strains isolated from a nitrate- and radionuclide-contaminated groundwater in Russia.</title>
        <authorList>
            <person name="Grouzdev D.S."/>
            <person name="Tourova T.P."/>
            <person name="Goeva M.A."/>
            <person name="Babich T.L."/>
            <person name="Sokolova D.S."/>
            <person name="Abdullin R."/>
            <person name="Poltaraus A.B."/>
            <person name="Toshchakov S.V."/>
            <person name="Nazina T.N."/>
        </authorList>
    </citation>
    <scope>NUCLEOTIDE SEQUENCE [LARGE SCALE GENOMIC DNA]</scope>
    <source>
        <strain evidence="4 5">JR1/69-3-13</strain>
    </source>
</reference>
<dbReference type="RefSeq" id="WP_102075766.1">
    <property type="nucleotide sequence ID" value="NZ_PDNW01000029.1"/>
</dbReference>
<dbReference type="Pfam" id="PF12951">
    <property type="entry name" value="PATR"/>
    <property type="match status" value="2"/>
</dbReference>
<dbReference type="Pfam" id="PF03797">
    <property type="entry name" value="Autotransporter"/>
    <property type="match status" value="1"/>
</dbReference>
<dbReference type="SMART" id="SM00869">
    <property type="entry name" value="Autotransporter"/>
    <property type="match status" value="1"/>
</dbReference>
<dbReference type="InterPro" id="IPR005546">
    <property type="entry name" value="Autotransporte_beta"/>
</dbReference>
<dbReference type="Gene3D" id="2.40.128.130">
    <property type="entry name" value="Autotransporter beta-domain"/>
    <property type="match status" value="1"/>
</dbReference>
<organism evidence="4 5">
    <name type="scientific">Pollutimonas subterranea</name>
    <dbReference type="NCBI Taxonomy" id="2045210"/>
    <lineage>
        <taxon>Bacteria</taxon>
        <taxon>Pseudomonadati</taxon>
        <taxon>Pseudomonadota</taxon>
        <taxon>Betaproteobacteria</taxon>
        <taxon>Burkholderiales</taxon>
        <taxon>Alcaligenaceae</taxon>
        <taxon>Pollutimonas</taxon>
    </lineage>
</organism>
<dbReference type="GO" id="GO:0019867">
    <property type="term" value="C:outer membrane"/>
    <property type="evidence" value="ECO:0007669"/>
    <property type="project" value="InterPro"/>
</dbReference>
<dbReference type="NCBIfam" id="TIGR01414">
    <property type="entry name" value="autotrans_barl"/>
    <property type="match status" value="1"/>
</dbReference>
<evidence type="ECO:0000256" key="1">
    <source>
        <dbReference type="ARBA" id="ARBA00022729"/>
    </source>
</evidence>
<name>A0A2N4TZ73_9BURK</name>
<evidence type="ECO:0000256" key="2">
    <source>
        <dbReference type="SAM" id="MobiDB-lite"/>
    </source>
</evidence>
<feature type="compositionally biased region" description="Pro residues" evidence="2">
    <location>
        <begin position="458"/>
        <end position="484"/>
    </location>
</feature>
<comment type="caution">
    <text evidence="4">The sequence shown here is derived from an EMBL/GenBank/DDBJ whole genome shotgun (WGS) entry which is preliminary data.</text>
</comment>
<keyword evidence="1" id="KW-0732">Signal</keyword>
<evidence type="ECO:0000313" key="4">
    <source>
        <dbReference type="EMBL" id="PLC48064.1"/>
    </source>
</evidence>
<evidence type="ECO:0000259" key="3">
    <source>
        <dbReference type="PROSITE" id="PS51208"/>
    </source>
</evidence>
<dbReference type="AlphaFoldDB" id="A0A2N4TZ73"/>
<keyword evidence="5" id="KW-1185">Reference proteome</keyword>
<dbReference type="NCBIfam" id="TIGR02601">
    <property type="entry name" value="autotrns_rpt"/>
    <property type="match status" value="1"/>
</dbReference>
<sequence>MKIQNVPLLSLDVCSSKQFSITWWAAVGGGVKKMAAVAFLSGVLWSPPSSAQEWIRDEAQWGSPDAPFLLSNSTLYIDGSFESAREVQIGDRVAAIHVNENAALHLSGLVSSFDGSKAGLEKWGTGSLTLSGSNTFQGNTLLREGTLHIVGSNALGVRTNALMPYQGSVVSYAPGARLFNQMHLQGENTAAPDGSIDPASWALADSVQWRVDSGVAVQAGNMGGSIPVVKQGAGTLRFTGIASFPSFVTVNEGALEVDWHLAGTVRVNKDARLEGGGTVRQAIIHDGGVLSPGSGAGHTAAFTVTERLEFQPGAIFEVDATAAGLADSVLVAGKALLDGHVKTRAGDGDWQPSTSYSLIQAIGGFEGTRFATVATNLPFLTPTLSYDDTTVRLRLDRNGTPLEEGGETPTEGEVGEVIDEDVPATPPVVPPPVTPPPVVPVPVDPVPVVPDPIVPPTPTPTPTVPVPVEPTPSTPAPAEPPPAVPETVVPDSPDHTEAPPTTEVAVEEAAPEPPKKDNQELHDQIVVMDKPQASTALNQLSGSWTASVRSGLLEDSRFLREAVLQNAGTSPSWSHVFYSSADRASEGGTPADERDIGGLVLGMQRPIGAAMKLGGFLGVQQSHSWRRHAMADAKVQSMHAGLDVATRLWNMDVTLGLARSWHKIRSHRTIAVAGLHDALSGNYHGRTMQLFGEIIAPMRWLAKALSSPASTVSPFLQMAWVQARTDGFVESGGAAATRVLPARQSLLLSTLGLRAAHRWETPAGSAQWQGQLAWHHAGGDVRAFSHQYFRDSARHTVFMSEGLPVARRAWSLDLAMQADLTKTTSLGVAYAGRYSRGRQDHGARATVRWVF</sequence>
<proteinExistence type="predicted"/>
<gene>
    <name evidence="4" type="ORF">CR159_20275</name>
</gene>
<dbReference type="SUPFAM" id="SSF103515">
    <property type="entry name" value="Autotransporter"/>
    <property type="match status" value="1"/>
</dbReference>
<dbReference type="EMBL" id="PDNW01000029">
    <property type="protein sequence ID" value="PLC48064.1"/>
    <property type="molecule type" value="Genomic_DNA"/>
</dbReference>
<dbReference type="InterPro" id="IPR006315">
    <property type="entry name" value="OM_autotransptr_brl_dom"/>
</dbReference>
<dbReference type="OrthoDB" id="5760545at2"/>
<dbReference type="SUPFAM" id="SSF51126">
    <property type="entry name" value="Pectin lyase-like"/>
    <property type="match status" value="1"/>
</dbReference>
<dbReference type="PROSITE" id="PS51208">
    <property type="entry name" value="AUTOTRANSPORTER"/>
    <property type="match status" value="1"/>
</dbReference>
<dbReference type="Proteomes" id="UP000234190">
    <property type="component" value="Unassembled WGS sequence"/>
</dbReference>
<protein>
    <recommendedName>
        <fullName evidence="3">Autotransporter domain-containing protein</fullName>
    </recommendedName>
</protein>
<dbReference type="InterPro" id="IPR013425">
    <property type="entry name" value="Autotrns_rpt"/>
</dbReference>